<protein>
    <submittedName>
        <fullName evidence="2">Acetyltransferase</fullName>
    </submittedName>
</protein>
<sequence>MITFFQAHWGTPESNPVYADCLAHSVHPHTALPQWYLAFIPDAQIVGGAGLIPNDFISRMDLFPWLCALFVLPEFRRQGVAQQLIHRASQDAQQAGFDHLYAATDLTDFYERQEFHYIGDGYQPWGDQLRIYERPLTTRAE</sequence>
<organism evidence="2 3">
    <name type="scientific">Schleiferilactobacillus perolens DSM 12744</name>
    <dbReference type="NCBI Taxonomy" id="1423792"/>
    <lineage>
        <taxon>Bacteria</taxon>
        <taxon>Bacillati</taxon>
        <taxon>Bacillota</taxon>
        <taxon>Bacilli</taxon>
        <taxon>Lactobacillales</taxon>
        <taxon>Lactobacillaceae</taxon>
        <taxon>Schleiferilactobacillus</taxon>
    </lineage>
</organism>
<dbReference type="PATRIC" id="fig|1423792.3.peg.2204"/>
<reference evidence="2 3" key="1">
    <citation type="journal article" date="2015" name="Genome Announc.">
        <title>Expanding the biotechnology potential of lactobacilli through comparative genomics of 213 strains and associated genera.</title>
        <authorList>
            <person name="Sun Z."/>
            <person name="Harris H.M."/>
            <person name="McCann A."/>
            <person name="Guo C."/>
            <person name="Argimon S."/>
            <person name="Zhang W."/>
            <person name="Yang X."/>
            <person name="Jeffery I.B."/>
            <person name="Cooney J.C."/>
            <person name="Kagawa T.F."/>
            <person name="Liu W."/>
            <person name="Song Y."/>
            <person name="Salvetti E."/>
            <person name="Wrobel A."/>
            <person name="Rasinkangas P."/>
            <person name="Parkhill J."/>
            <person name="Rea M.C."/>
            <person name="O'Sullivan O."/>
            <person name="Ritari J."/>
            <person name="Douillard F.P."/>
            <person name="Paul Ross R."/>
            <person name="Yang R."/>
            <person name="Briner A.E."/>
            <person name="Felis G.E."/>
            <person name="de Vos W.M."/>
            <person name="Barrangou R."/>
            <person name="Klaenhammer T.R."/>
            <person name="Caufield P.W."/>
            <person name="Cui Y."/>
            <person name="Zhang H."/>
            <person name="O'Toole P.W."/>
        </authorList>
    </citation>
    <scope>NUCLEOTIDE SEQUENCE [LARGE SCALE GENOMIC DNA]</scope>
    <source>
        <strain evidence="2 3">DSM 12744</strain>
    </source>
</reference>
<dbReference type="PROSITE" id="PS51186">
    <property type="entry name" value="GNAT"/>
    <property type="match status" value="1"/>
</dbReference>
<name>A0A0R1MYY8_9LACO</name>
<comment type="caution">
    <text evidence="2">The sequence shown here is derived from an EMBL/GenBank/DDBJ whole genome shotgun (WGS) entry which is preliminary data.</text>
</comment>
<dbReference type="CDD" id="cd04301">
    <property type="entry name" value="NAT_SF"/>
    <property type="match status" value="1"/>
</dbReference>
<dbReference type="STRING" id="1423792.FD09_GL002162"/>
<evidence type="ECO:0000313" key="3">
    <source>
        <dbReference type="Proteomes" id="UP000051330"/>
    </source>
</evidence>
<dbReference type="InterPro" id="IPR000182">
    <property type="entry name" value="GNAT_dom"/>
</dbReference>
<dbReference type="AlphaFoldDB" id="A0A0R1MYY8"/>
<dbReference type="Pfam" id="PF00583">
    <property type="entry name" value="Acetyltransf_1"/>
    <property type="match status" value="1"/>
</dbReference>
<dbReference type="GO" id="GO:0016747">
    <property type="term" value="F:acyltransferase activity, transferring groups other than amino-acyl groups"/>
    <property type="evidence" value="ECO:0007669"/>
    <property type="project" value="InterPro"/>
</dbReference>
<accession>A0A0R1MYY8</accession>
<dbReference type="Gene3D" id="3.40.630.30">
    <property type="match status" value="1"/>
</dbReference>
<gene>
    <name evidence="2" type="ORF">FD09_GL002162</name>
</gene>
<feature type="domain" description="N-acetyltransferase" evidence="1">
    <location>
        <begin position="1"/>
        <end position="137"/>
    </location>
</feature>
<dbReference type="InterPro" id="IPR016181">
    <property type="entry name" value="Acyl_CoA_acyltransferase"/>
</dbReference>
<dbReference type="EMBL" id="AZEC01000004">
    <property type="protein sequence ID" value="KRL13334.1"/>
    <property type="molecule type" value="Genomic_DNA"/>
</dbReference>
<evidence type="ECO:0000259" key="1">
    <source>
        <dbReference type="PROSITE" id="PS51186"/>
    </source>
</evidence>
<keyword evidence="3" id="KW-1185">Reference proteome</keyword>
<dbReference type="Proteomes" id="UP000051330">
    <property type="component" value="Unassembled WGS sequence"/>
</dbReference>
<evidence type="ECO:0000313" key="2">
    <source>
        <dbReference type="EMBL" id="KRL13334.1"/>
    </source>
</evidence>
<proteinExistence type="predicted"/>
<keyword evidence="2" id="KW-0808">Transferase</keyword>
<dbReference type="SUPFAM" id="SSF55729">
    <property type="entry name" value="Acyl-CoA N-acyltransferases (Nat)"/>
    <property type="match status" value="1"/>
</dbReference>